<proteinExistence type="predicted"/>
<reference evidence="1" key="1">
    <citation type="submission" date="2022-12" db="EMBL/GenBank/DDBJ databases">
        <title>Genome Sequence of Lasiodiplodia mahajangana.</title>
        <authorList>
            <person name="Buettner E."/>
        </authorList>
    </citation>
    <scope>NUCLEOTIDE SEQUENCE</scope>
    <source>
        <strain evidence="1">VT137</strain>
    </source>
</reference>
<accession>A0ACC2JVV9</accession>
<evidence type="ECO:0000313" key="1">
    <source>
        <dbReference type="EMBL" id="KAJ8131534.1"/>
    </source>
</evidence>
<gene>
    <name evidence="1" type="ORF">O1611_g2086</name>
</gene>
<dbReference type="EMBL" id="JAPUUL010000273">
    <property type="protein sequence ID" value="KAJ8131534.1"/>
    <property type="molecule type" value="Genomic_DNA"/>
</dbReference>
<dbReference type="Proteomes" id="UP001153332">
    <property type="component" value="Unassembled WGS sequence"/>
</dbReference>
<name>A0ACC2JVV9_9PEZI</name>
<sequence length="716" mass="80501">MIIQAHPFGTHLDAVRASCNQIINSPAELDIVDDGVLRDLALSLIPLLLGHPVSRLLPSRTGRVSLGADLRWLDSSLESGDLSLNRIRPLLTAVLTNASDTDVWKQVYHTVAESATWQYTASSVMNSSEERDRINEELTDELGVMYVDVPNFQEAFFGGIPDLKTASEDIFQKCTQGTQPLFQQQGWAGWPEDARLDSVLTWFANLVERLLQLAQHCKSTAQRLLAQPNTPPNGSVAGCGLYVGFVDDRKVVDKALKYHWSRILIPGVLKSNPDDDVASEAHLDIAKYVKKNLYYPTNAPDGQRFVLTILGFLWMGDVALGFDPTIIKSGHQQYIEIERNMKTERLVIGSLIRPVYSMVGRATTCWKAYLEDNSAPFVIKDSWQVLEHDEGELLQEATAQSVTNVVRHYYHETVRVHGKDDDIQSNVRKGLDITRASNYQTRRNSQTLDVELTSRDNSIGSKRPSSQTGALLPPNKRSRLGSASLTNRIHRRIVLRDYGKPIYKASSRVALLNALEGCITGHESLYKAGFLHRDISINNLIINEDDKSLSSFLIDLDLAAKVNRIEAPGSKGIPGTRAFMAIGVLMGEVHSFMDDLESFFWVLFWICIHYNRYGQAQVVPEFNKWNTAGTVKLVRQKKGVIDEEADFLDIAKRNFTSYYQALIPCINKLRRVVFPDGRRWKQVDDTLYLRMRDILRTGQNDPRVIADNTSPTLSSV</sequence>
<comment type="caution">
    <text evidence="1">The sequence shown here is derived from an EMBL/GenBank/DDBJ whole genome shotgun (WGS) entry which is preliminary data.</text>
</comment>
<protein>
    <submittedName>
        <fullName evidence="1">Uncharacterized protein</fullName>
    </submittedName>
</protein>
<evidence type="ECO:0000313" key="2">
    <source>
        <dbReference type="Proteomes" id="UP001153332"/>
    </source>
</evidence>
<organism evidence="1 2">
    <name type="scientific">Lasiodiplodia mahajangana</name>
    <dbReference type="NCBI Taxonomy" id="1108764"/>
    <lineage>
        <taxon>Eukaryota</taxon>
        <taxon>Fungi</taxon>
        <taxon>Dikarya</taxon>
        <taxon>Ascomycota</taxon>
        <taxon>Pezizomycotina</taxon>
        <taxon>Dothideomycetes</taxon>
        <taxon>Dothideomycetes incertae sedis</taxon>
        <taxon>Botryosphaeriales</taxon>
        <taxon>Botryosphaeriaceae</taxon>
        <taxon>Lasiodiplodia</taxon>
    </lineage>
</organism>
<keyword evidence="2" id="KW-1185">Reference proteome</keyword>